<reference evidence="1 2" key="1">
    <citation type="submission" date="2020-10" db="EMBL/GenBank/DDBJ databases">
        <authorList>
            <person name="Castelo-Branco R."/>
            <person name="Eusebio N."/>
            <person name="Adriana R."/>
            <person name="Vieira A."/>
            <person name="Brugerolle De Fraissinette N."/>
            <person name="Rezende De Castro R."/>
            <person name="Schneider M.P."/>
            <person name="Vasconcelos V."/>
            <person name="Leao P.N."/>
        </authorList>
    </citation>
    <scope>NUCLEOTIDE SEQUENCE [LARGE SCALE GENOMIC DNA]</scope>
    <source>
        <strain evidence="1 2">LEGE 06123</strain>
    </source>
</reference>
<dbReference type="RefSeq" id="WP_193929855.1">
    <property type="nucleotide sequence ID" value="NZ_CAWPMZ010000041.1"/>
</dbReference>
<evidence type="ECO:0000313" key="2">
    <source>
        <dbReference type="Proteomes" id="UP000651156"/>
    </source>
</evidence>
<dbReference type="Proteomes" id="UP000651156">
    <property type="component" value="Unassembled WGS sequence"/>
</dbReference>
<name>A0ABR9UKU5_9CHRO</name>
<evidence type="ECO:0000313" key="1">
    <source>
        <dbReference type="EMBL" id="MBE9188906.1"/>
    </source>
</evidence>
<protein>
    <submittedName>
        <fullName evidence="1">Uncharacterized protein</fullName>
    </submittedName>
</protein>
<organism evidence="1 2">
    <name type="scientific">Gloeocapsopsis crepidinum LEGE 06123</name>
    <dbReference type="NCBI Taxonomy" id="588587"/>
    <lineage>
        <taxon>Bacteria</taxon>
        <taxon>Bacillati</taxon>
        <taxon>Cyanobacteriota</taxon>
        <taxon>Cyanophyceae</taxon>
        <taxon>Oscillatoriophycideae</taxon>
        <taxon>Chroococcales</taxon>
        <taxon>Chroococcaceae</taxon>
        <taxon>Gloeocapsopsis</taxon>
    </lineage>
</organism>
<gene>
    <name evidence="1" type="ORF">IQ230_00700</name>
</gene>
<proteinExistence type="predicted"/>
<keyword evidence="2" id="KW-1185">Reference proteome</keyword>
<dbReference type="EMBL" id="JADEWN010000001">
    <property type="protein sequence ID" value="MBE9188906.1"/>
    <property type="molecule type" value="Genomic_DNA"/>
</dbReference>
<comment type="caution">
    <text evidence="1">The sequence shown here is derived from an EMBL/GenBank/DDBJ whole genome shotgun (WGS) entry which is preliminary data.</text>
</comment>
<accession>A0ABR9UKU5</accession>
<sequence>MKLKTGKNVVLTPLPEKDLFKKVRASINADCRGEKLKSGKCAIALLLTCSDRYAYFC</sequence>